<keyword evidence="4 14" id="KW-0493">Microtubule</keyword>
<dbReference type="STRING" id="322104.A3LW70"/>
<keyword evidence="19" id="KW-1185">Reference proteome</keyword>
<dbReference type="Gene3D" id="3.40.850.10">
    <property type="entry name" value="Kinesin motor domain"/>
    <property type="match status" value="1"/>
</dbReference>
<keyword evidence="9 13" id="KW-0505">Motor protein</keyword>
<evidence type="ECO:0000256" key="7">
    <source>
        <dbReference type="ARBA" id="ARBA00022840"/>
    </source>
</evidence>
<dbReference type="HOGENOM" id="CLU_001485_24_1_1"/>
<keyword evidence="11" id="KW-0131">Cell cycle</keyword>
<dbReference type="GeneID" id="4839437"/>
<dbReference type="InterPro" id="IPR019821">
    <property type="entry name" value="Kinesin_motor_CS"/>
</dbReference>
<comment type="similarity">
    <text evidence="13 14">Belongs to the TRAFAC class myosin-kinesin ATPase superfamily. Kinesin family.</text>
</comment>
<evidence type="ECO:0000256" key="3">
    <source>
        <dbReference type="ARBA" id="ARBA00022618"/>
    </source>
</evidence>
<evidence type="ECO:0000256" key="6">
    <source>
        <dbReference type="ARBA" id="ARBA00022776"/>
    </source>
</evidence>
<evidence type="ECO:0000256" key="10">
    <source>
        <dbReference type="ARBA" id="ARBA00023212"/>
    </source>
</evidence>
<dbReference type="GO" id="GO:0030473">
    <property type="term" value="P:nuclear migration along microtubule"/>
    <property type="evidence" value="ECO:0007669"/>
    <property type="project" value="EnsemblFungi"/>
</dbReference>
<feature type="region of interest" description="Disordered" evidence="16">
    <location>
        <begin position="579"/>
        <end position="630"/>
    </location>
</feature>
<feature type="non-terminal residue" evidence="18">
    <location>
        <position position="1"/>
    </location>
</feature>
<dbReference type="EMBL" id="CP000499">
    <property type="protein sequence ID" value="ABN67231.2"/>
    <property type="molecule type" value="Genomic_DNA"/>
</dbReference>
<dbReference type="InterPro" id="IPR036961">
    <property type="entry name" value="Kinesin_motor_dom_sf"/>
</dbReference>
<evidence type="ECO:0000256" key="13">
    <source>
        <dbReference type="PROSITE-ProRule" id="PRU00283"/>
    </source>
</evidence>
<dbReference type="FunFam" id="3.40.850.10:FF:000073">
    <property type="entry name" value="Kinesin-like protein"/>
    <property type="match status" value="1"/>
</dbReference>
<dbReference type="InParanoid" id="A3LW70"/>
<dbReference type="PRINTS" id="PR00380">
    <property type="entry name" value="KINESINHEAVY"/>
</dbReference>
<dbReference type="PROSITE" id="PS50067">
    <property type="entry name" value="KINESIN_MOTOR_2"/>
    <property type="match status" value="1"/>
</dbReference>
<evidence type="ECO:0000256" key="4">
    <source>
        <dbReference type="ARBA" id="ARBA00022701"/>
    </source>
</evidence>
<dbReference type="InterPro" id="IPR027417">
    <property type="entry name" value="P-loop_NTPase"/>
</dbReference>
<protein>
    <recommendedName>
        <fullName evidence="14">Kinesin-like protein</fullName>
    </recommendedName>
</protein>
<dbReference type="SMART" id="SM00129">
    <property type="entry name" value="KISc"/>
    <property type="match status" value="1"/>
</dbReference>
<name>A3LW70_PICST</name>
<evidence type="ECO:0000256" key="5">
    <source>
        <dbReference type="ARBA" id="ARBA00022741"/>
    </source>
</evidence>
<dbReference type="InterPro" id="IPR027640">
    <property type="entry name" value="Kinesin-like_fam"/>
</dbReference>
<keyword evidence="7 13" id="KW-0067">ATP-binding</keyword>
<dbReference type="PANTHER" id="PTHR47968">
    <property type="entry name" value="CENTROMERE PROTEIN E"/>
    <property type="match status" value="1"/>
</dbReference>
<dbReference type="GO" id="GO:0046785">
    <property type="term" value="P:microtubule polymerization"/>
    <property type="evidence" value="ECO:0007669"/>
    <property type="project" value="EnsemblFungi"/>
</dbReference>
<evidence type="ECO:0000313" key="19">
    <source>
        <dbReference type="Proteomes" id="UP000002258"/>
    </source>
</evidence>
<dbReference type="eggNOG" id="KOG0242">
    <property type="taxonomic scope" value="Eukaryota"/>
</dbReference>
<dbReference type="GO" id="GO:0005524">
    <property type="term" value="F:ATP binding"/>
    <property type="evidence" value="ECO:0007669"/>
    <property type="project" value="UniProtKB-UniRule"/>
</dbReference>
<evidence type="ECO:0000256" key="8">
    <source>
        <dbReference type="ARBA" id="ARBA00023054"/>
    </source>
</evidence>
<dbReference type="PROSITE" id="PS00411">
    <property type="entry name" value="KINESIN_MOTOR_1"/>
    <property type="match status" value="1"/>
</dbReference>
<evidence type="ECO:0000259" key="17">
    <source>
        <dbReference type="PROSITE" id="PS50067"/>
    </source>
</evidence>
<dbReference type="KEGG" id="pic:PICST_46342"/>
<evidence type="ECO:0000256" key="9">
    <source>
        <dbReference type="ARBA" id="ARBA00023175"/>
    </source>
</evidence>
<keyword evidence="6" id="KW-0498">Mitosis</keyword>
<reference evidence="18 19" key="1">
    <citation type="journal article" date="2007" name="Nat. Biotechnol.">
        <title>Genome sequence of the lignocellulose-bioconverting and xylose-fermenting yeast Pichia stipitis.</title>
        <authorList>
            <person name="Jeffries T.W."/>
            <person name="Grigoriev I.V."/>
            <person name="Grimwood J."/>
            <person name="Laplaza J.M."/>
            <person name="Aerts A."/>
            <person name="Salamov A."/>
            <person name="Schmutz J."/>
            <person name="Lindquist E."/>
            <person name="Dehal P."/>
            <person name="Shapiro H."/>
            <person name="Jin Y.S."/>
            <person name="Passoth V."/>
            <person name="Richardson P.M."/>
        </authorList>
    </citation>
    <scope>NUCLEOTIDE SEQUENCE [LARGE SCALE GENOMIC DNA]</scope>
    <source>
        <strain evidence="19">ATCC 58785 / CBS 6054 / NBRC 10063 / NRRL Y-11545</strain>
    </source>
</reference>
<feature type="compositionally biased region" description="Polar residues" evidence="16">
    <location>
        <begin position="600"/>
        <end position="609"/>
    </location>
</feature>
<keyword evidence="10" id="KW-0206">Cytoskeleton</keyword>
<dbReference type="Pfam" id="PF00225">
    <property type="entry name" value="Kinesin"/>
    <property type="match status" value="1"/>
</dbReference>
<comment type="function">
    <text evidence="12">Required for assembly of the mitotic spindle.</text>
</comment>
<dbReference type="OMA" id="LCTIHMG"/>
<feature type="coiled-coil region" evidence="15">
    <location>
        <begin position="394"/>
        <end position="453"/>
    </location>
</feature>
<comment type="subcellular location">
    <subcellularLocation>
        <location evidence="1">Cytoplasm</location>
        <location evidence="1">Cytoskeleton</location>
    </subcellularLocation>
</comment>
<feature type="binding site" evidence="13">
    <location>
        <begin position="123"/>
        <end position="130"/>
    </location>
    <ligand>
        <name>ATP</name>
        <dbReference type="ChEBI" id="CHEBI:30616"/>
    </ligand>
</feature>
<feature type="compositionally biased region" description="Polar residues" evidence="16">
    <location>
        <begin position="579"/>
        <end position="591"/>
    </location>
</feature>
<dbReference type="PANTHER" id="PTHR47968:SF36">
    <property type="entry name" value="KINESIN HEAVY CHAIN ISOFORM X1"/>
    <property type="match status" value="1"/>
</dbReference>
<evidence type="ECO:0000256" key="2">
    <source>
        <dbReference type="ARBA" id="ARBA00022490"/>
    </source>
</evidence>
<evidence type="ECO:0000256" key="1">
    <source>
        <dbReference type="ARBA" id="ARBA00004245"/>
    </source>
</evidence>
<organism evidence="18 19">
    <name type="scientific">Scheffersomyces stipitis (strain ATCC 58785 / CBS 6054 / NBRC 10063 / NRRL Y-11545)</name>
    <name type="common">Yeast</name>
    <name type="synonym">Pichia stipitis</name>
    <dbReference type="NCBI Taxonomy" id="322104"/>
    <lineage>
        <taxon>Eukaryota</taxon>
        <taxon>Fungi</taxon>
        <taxon>Dikarya</taxon>
        <taxon>Ascomycota</taxon>
        <taxon>Saccharomycotina</taxon>
        <taxon>Pichiomycetes</taxon>
        <taxon>Debaryomycetaceae</taxon>
        <taxon>Scheffersomyces</taxon>
    </lineage>
</organism>
<keyword evidence="3" id="KW-0132">Cell division</keyword>
<evidence type="ECO:0000313" key="18">
    <source>
        <dbReference type="EMBL" id="ABN67231.2"/>
    </source>
</evidence>
<gene>
    <name evidence="18" type="ORF">PICST_46342</name>
</gene>
<evidence type="ECO:0000256" key="12">
    <source>
        <dbReference type="ARBA" id="ARBA00054086"/>
    </source>
</evidence>
<dbReference type="SUPFAM" id="SSF52540">
    <property type="entry name" value="P-loop containing nucleoside triphosphate hydrolases"/>
    <property type="match status" value="1"/>
</dbReference>
<dbReference type="FunCoup" id="A3LW70">
    <property type="interactions" value="52"/>
</dbReference>
<keyword evidence="8 15" id="KW-0175">Coiled coil</keyword>
<dbReference type="Proteomes" id="UP000002258">
    <property type="component" value="Chromosome 5"/>
</dbReference>
<dbReference type="AlphaFoldDB" id="A3LW70"/>
<dbReference type="GO" id="GO:0051301">
    <property type="term" value="P:cell division"/>
    <property type="evidence" value="ECO:0007669"/>
    <property type="project" value="UniProtKB-KW"/>
</dbReference>
<dbReference type="InterPro" id="IPR001752">
    <property type="entry name" value="Kinesin_motor_dom"/>
</dbReference>
<dbReference type="RefSeq" id="XP_001385260.2">
    <property type="nucleotide sequence ID" value="XM_001385223.1"/>
</dbReference>
<dbReference type="OrthoDB" id="3176171at2759"/>
<dbReference type="GO" id="GO:0061863">
    <property type="term" value="F:microtubule plus end polymerase"/>
    <property type="evidence" value="ECO:0007669"/>
    <property type="project" value="EnsemblFungi"/>
</dbReference>
<evidence type="ECO:0000256" key="14">
    <source>
        <dbReference type="RuleBase" id="RU000394"/>
    </source>
</evidence>
<feature type="region of interest" description="Disordered" evidence="16">
    <location>
        <begin position="1"/>
        <end position="38"/>
    </location>
</feature>
<dbReference type="GO" id="GO:0007026">
    <property type="term" value="P:negative regulation of microtubule depolymerization"/>
    <property type="evidence" value="ECO:0007669"/>
    <property type="project" value="EnsemblFungi"/>
</dbReference>
<dbReference type="GO" id="GO:0008574">
    <property type="term" value="F:plus-end-directed microtubule motor activity"/>
    <property type="evidence" value="ECO:0007669"/>
    <property type="project" value="EnsemblFungi"/>
</dbReference>
<keyword evidence="5 13" id="KW-0547">Nucleotide-binding</keyword>
<evidence type="ECO:0000256" key="16">
    <source>
        <dbReference type="SAM" id="MobiDB-lite"/>
    </source>
</evidence>
<sequence length="644" mass="70677">RPPSRSFRPSSPQVVPGSRSGSSLGSRPGTPSFIKNQEPYTGTISVSIRPNPHSVNSSQPSAWEVDHFSNTITNTSDYTSFTFDNVFSPDTALTNREVYTRSCSNIVSQFLNQGYNGTVFAYGMTGSGKTFSMKGEVGDPGFVELAVEDIYRKIDMDSLAKEYTISINYLEIYNEKIIDLLSASSTATMDLKIRDDPIHGTKIVGITTPVISSKEQLLSLIKKGDINRKTSATDFNARSSRSHSILQIRLATIDLNNRTEQHSTLSLCDLAGSERATSSVERRKEGAFINKSLLALSTVINKLSSASSGNGPTGADHIPYRDSKLTRLLQPALSGSSLVSILCTIHLGSGVSQTSCVSETYNTLRFAARAKDIIMNVERNSTSSFSGADSMLLIEELRKTIESQKNEISILKLNGNIAGSGHGSISGNESMKVAQLEADNRVLKEKIEHLTRLTDLQKTETVILKNDALNDILAGGGSSHTMMANLEDFHKRVNYEMEEYKSYIYHLENQVRLAHQQNIVDNKPSSSSAMEGITTDADLEAVLKDQEDEILQLKELLKDKDHIIQTLTKTSKVRRLGMSNSANSMQHSNPSGKPIVSGFRNDNPSSPTRGNKENEPYLKDFNISPKKPKESIDISETAGIKFVI</sequence>
<feature type="domain" description="Kinesin motor" evidence="17">
    <location>
        <begin position="43"/>
        <end position="373"/>
    </location>
</feature>
<feature type="compositionally biased region" description="Low complexity" evidence="16">
    <location>
        <begin position="1"/>
        <end position="32"/>
    </location>
</feature>
<feature type="coiled-coil region" evidence="15">
    <location>
        <begin position="536"/>
        <end position="563"/>
    </location>
</feature>
<keyword evidence="2" id="KW-0963">Cytoplasm</keyword>
<evidence type="ECO:0000256" key="15">
    <source>
        <dbReference type="SAM" id="Coils"/>
    </source>
</evidence>
<dbReference type="GO" id="GO:0008017">
    <property type="term" value="F:microtubule binding"/>
    <property type="evidence" value="ECO:0007669"/>
    <property type="project" value="InterPro"/>
</dbReference>
<dbReference type="GO" id="GO:1903754">
    <property type="term" value="C:cortical microtubule plus-end"/>
    <property type="evidence" value="ECO:0007669"/>
    <property type="project" value="EnsemblFungi"/>
</dbReference>
<evidence type="ECO:0000256" key="11">
    <source>
        <dbReference type="ARBA" id="ARBA00023306"/>
    </source>
</evidence>
<proteinExistence type="inferred from homology"/>
<accession>A3LW70</accession>
<dbReference type="GO" id="GO:0005816">
    <property type="term" value="C:spindle pole body"/>
    <property type="evidence" value="ECO:0007669"/>
    <property type="project" value="EnsemblFungi"/>
</dbReference>